<dbReference type="RefSeq" id="XP_023088824.1">
    <property type="nucleotide sequence ID" value="XM_023234252.1"/>
</dbReference>
<dbReference type="HOGENOM" id="CLU_000288_127_1_1"/>
<evidence type="ECO:0000259" key="3">
    <source>
        <dbReference type="PROSITE" id="PS50011"/>
    </source>
</evidence>
<dbReference type="Gene3D" id="1.10.510.10">
    <property type="entry name" value="Transferase(Phosphotransferase) domain 1"/>
    <property type="match status" value="1"/>
</dbReference>
<dbReference type="PANTHER" id="PTHR24346">
    <property type="entry name" value="MAP/MICROTUBULE AFFINITY-REGULATING KINASE"/>
    <property type="match status" value="1"/>
</dbReference>
<dbReference type="InterPro" id="IPR000719">
    <property type="entry name" value="Prot_kinase_dom"/>
</dbReference>
<organism evidence="4 5">
    <name type="scientific">Aspergillus oryzae (strain ATCC 42149 / RIB 40)</name>
    <name type="common">Yellow koji mold</name>
    <dbReference type="NCBI Taxonomy" id="510516"/>
    <lineage>
        <taxon>Eukaryota</taxon>
        <taxon>Fungi</taxon>
        <taxon>Dikarya</taxon>
        <taxon>Ascomycota</taxon>
        <taxon>Pezizomycotina</taxon>
        <taxon>Eurotiomycetes</taxon>
        <taxon>Eurotiomycetidae</taxon>
        <taxon>Eurotiales</taxon>
        <taxon>Aspergillaceae</taxon>
        <taxon>Aspergillus</taxon>
        <taxon>Aspergillus subgen. Circumdati</taxon>
    </lineage>
</organism>
<dbReference type="Pfam" id="PF00069">
    <property type="entry name" value="Pkinase"/>
    <property type="match status" value="1"/>
</dbReference>
<gene>
    <name evidence="4" type="ORF">AO090005000139</name>
</gene>
<keyword evidence="2" id="KW-0067">ATP-binding</keyword>
<dbReference type="AlphaFoldDB" id="Q2UT65"/>
<dbReference type="KEGG" id="aor:AO090005000139"/>
<dbReference type="GO" id="GO:0005737">
    <property type="term" value="C:cytoplasm"/>
    <property type="evidence" value="ECO:0007669"/>
    <property type="project" value="TreeGrafter"/>
</dbReference>
<dbReference type="PROSITE" id="PS50011">
    <property type="entry name" value="PROTEIN_KINASE_DOM"/>
    <property type="match status" value="1"/>
</dbReference>
<feature type="domain" description="Protein kinase" evidence="3">
    <location>
        <begin position="75"/>
        <end position="374"/>
    </location>
</feature>
<proteinExistence type="predicted"/>
<dbReference type="GO" id="GO:0005524">
    <property type="term" value="F:ATP binding"/>
    <property type="evidence" value="ECO:0007669"/>
    <property type="project" value="UniProtKB-KW"/>
</dbReference>
<evidence type="ECO:0000256" key="2">
    <source>
        <dbReference type="ARBA" id="ARBA00022840"/>
    </source>
</evidence>
<dbReference type="STRING" id="510516.Q2UT65"/>
<dbReference type="PANTHER" id="PTHR24346:SF30">
    <property type="entry name" value="MATERNAL EMBRYONIC LEUCINE ZIPPER KINASE"/>
    <property type="match status" value="1"/>
</dbReference>
<dbReference type="InterPro" id="IPR011009">
    <property type="entry name" value="Kinase-like_dom_sf"/>
</dbReference>
<dbReference type="EMBL" id="AP007151">
    <property type="protein sequence ID" value="BAE55250.1"/>
    <property type="molecule type" value="Genomic_DNA"/>
</dbReference>
<accession>Q2UT65</accession>
<sequence>MSQLQNSYGTCTTHRHQLKLKFPEHKSSLKLLSALTFPNVLARCWLPRESTDDEERQTLLTPSSTAPSTLTERYGLSTIILHYGVHSSVRVCTRKSPSAGASRQLHVVKILRRSSDALVRATQRFEQSLSSAVSHPNLLQTIDVLQNEHGETCLVMDYCAGGNLNALIATAEDSIDALQADCFFKQIMRAVTYLHDNAIAHRGLKTENILLTAHGAVKVADFGSAEWLLDEVADGEHAENRIRLQLSSLYSPRKLRGSIPYLPPEEFSNYATVDPRAGDVWAAGLVYMAMRCGRLLWRMPCADEDGGYSAYLRGRQTYDGYPPIEALEEVRFSSGFQGLGESLFTRCRNVIYAMLHPDPVRRIKASEVLRSEWVYYVQVCDAGEIGW</sequence>
<keyword evidence="1" id="KW-0547">Nucleotide-binding</keyword>
<evidence type="ECO:0000313" key="5">
    <source>
        <dbReference type="Proteomes" id="UP000006564"/>
    </source>
</evidence>
<keyword evidence="5" id="KW-1185">Reference proteome</keyword>
<protein>
    <submittedName>
        <fullName evidence="4">DNA, SC005</fullName>
    </submittedName>
</protein>
<reference evidence="4 5" key="1">
    <citation type="journal article" date="2005" name="Nature">
        <title>Genome sequencing and analysis of Aspergillus oryzae.</title>
        <authorList>
            <person name="Machida M."/>
            <person name="Asai K."/>
            <person name="Sano M."/>
            <person name="Tanaka T."/>
            <person name="Kumagai T."/>
            <person name="Terai G."/>
            <person name="Kusumoto K."/>
            <person name="Arima T."/>
            <person name="Akita O."/>
            <person name="Kashiwagi Y."/>
            <person name="Abe K."/>
            <person name="Gomi K."/>
            <person name="Horiuchi H."/>
            <person name="Kitamoto K."/>
            <person name="Kobayashi T."/>
            <person name="Takeuchi M."/>
            <person name="Denning D.W."/>
            <person name="Galagan J.E."/>
            <person name="Nierman W.C."/>
            <person name="Yu J."/>
            <person name="Archer D.B."/>
            <person name="Bennett J.W."/>
            <person name="Bhatnagar D."/>
            <person name="Cleveland T.E."/>
            <person name="Fedorova N.D."/>
            <person name="Gotoh O."/>
            <person name="Horikawa H."/>
            <person name="Hosoyama A."/>
            <person name="Ichinomiya M."/>
            <person name="Igarashi R."/>
            <person name="Iwashita K."/>
            <person name="Juvvadi P.R."/>
            <person name="Kato M."/>
            <person name="Kato Y."/>
            <person name="Kin T."/>
            <person name="Kokubun A."/>
            <person name="Maeda H."/>
            <person name="Maeyama N."/>
            <person name="Maruyama J."/>
            <person name="Nagasaki H."/>
            <person name="Nakajima T."/>
            <person name="Oda K."/>
            <person name="Okada K."/>
            <person name="Paulsen I."/>
            <person name="Sakamoto K."/>
            <person name="Sawano T."/>
            <person name="Takahashi M."/>
            <person name="Takase K."/>
            <person name="Terabayashi Y."/>
            <person name="Wortman J."/>
            <person name="Yamada O."/>
            <person name="Yamagata Y."/>
            <person name="Anazawa H."/>
            <person name="Hata Y."/>
            <person name="Koide Y."/>
            <person name="Komori T."/>
            <person name="Koyama Y."/>
            <person name="Minetoki T."/>
            <person name="Suharnan S."/>
            <person name="Tanaka A."/>
            <person name="Isono K."/>
            <person name="Kuhara S."/>
            <person name="Ogasawara N."/>
            <person name="Kikuchi H."/>
        </authorList>
    </citation>
    <scope>NUCLEOTIDE SEQUENCE [LARGE SCALE GENOMIC DNA]</scope>
    <source>
        <strain evidence="5">ATCC 42149 / RIB 40</strain>
    </source>
</reference>
<dbReference type="CDD" id="cd13994">
    <property type="entry name" value="STKc_HAL4_like"/>
    <property type="match status" value="1"/>
</dbReference>
<evidence type="ECO:0000313" key="4">
    <source>
        <dbReference type="EMBL" id="BAE55250.1"/>
    </source>
</evidence>
<dbReference type="GeneID" id="5989197"/>
<dbReference type="Proteomes" id="UP000006564">
    <property type="component" value="Chromosome 1"/>
</dbReference>
<dbReference type="GO" id="GO:0004674">
    <property type="term" value="F:protein serine/threonine kinase activity"/>
    <property type="evidence" value="ECO:0007669"/>
    <property type="project" value="TreeGrafter"/>
</dbReference>
<dbReference type="GO" id="GO:0035556">
    <property type="term" value="P:intracellular signal transduction"/>
    <property type="evidence" value="ECO:0007669"/>
    <property type="project" value="TreeGrafter"/>
</dbReference>
<name>Q2UT65_ASPOR</name>
<evidence type="ECO:0000256" key="1">
    <source>
        <dbReference type="ARBA" id="ARBA00022741"/>
    </source>
</evidence>
<dbReference type="SUPFAM" id="SSF56112">
    <property type="entry name" value="Protein kinase-like (PK-like)"/>
    <property type="match status" value="1"/>
</dbReference>